<feature type="transmembrane region" description="Helical" evidence="6">
    <location>
        <begin position="47"/>
        <end position="68"/>
    </location>
</feature>
<keyword evidence="2" id="KW-1003">Cell membrane</keyword>
<evidence type="ECO:0000313" key="7">
    <source>
        <dbReference type="EMBL" id="MEU1952062.1"/>
    </source>
</evidence>
<proteinExistence type="predicted"/>
<evidence type="ECO:0000256" key="2">
    <source>
        <dbReference type="ARBA" id="ARBA00022475"/>
    </source>
</evidence>
<gene>
    <name evidence="7" type="ORF">ABZ510_09380</name>
</gene>
<evidence type="ECO:0000256" key="5">
    <source>
        <dbReference type="ARBA" id="ARBA00023136"/>
    </source>
</evidence>
<evidence type="ECO:0000256" key="3">
    <source>
        <dbReference type="ARBA" id="ARBA00022692"/>
    </source>
</evidence>
<accession>A0ABV2WME5</accession>
<keyword evidence="3 6" id="KW-0812">Transmembrane</keyword>
<keyword evidence="5 6" id="KW-0472">Membrane</keyword>
<keyword evidence="8" id="KW-1185">Reference proteome</keyword>
<dbReference type="PIRSF" id="PIRSF006324">
    <property type="entry name" value="LeuE"/>
    <property type="match status" value="1"/>
</dbReference>
<comment type="subcellular location">
    <subcellularLocation>
        <location evidence="1">Cell membrane</location>
        <topology evidence="1">Multi-pass membrane protein</topology>
    </subcellularLocation>
</comment>
<dbReference type="RefSeq" id="WP_356953894.1">
    <property type="nucleotide sequence ID" value="NZ_JBEYBD010000001.1"/>
</dbReference>
<protein>
    <submittedName>
        <fullName evidence="7">LysE family translocator</fullName>
    </submittedName>
</protein>
<dbReference type="Pfam" id="PF01810">
    <property type="entry name" value="LysE"/>
    <property type="match status" value="1"/>
</dbReference>
<evidence type="ECO:0000256" key="6">
    <source>
        <dbReference type="SAM" id="Phobius"/>
    </source>
</evidence>
<evidence type="ECO:0000313" key="8">
    <source>
        <dbReference type="Proteomes" id="UP001550628"/>
    </source>
</evidence>
<feature type="transmembrane region" description="Helical" evidence="6">
    <location>
        <begin position="194"/>
        <end position="213"/>
    </location>
</feature>
<dbReference type="Proteomes" id="UP001550628">
    <property type="component" value="Unassembled WGS sequence"/>
</dbReference>
<dbReference type="InterPro" id="IPR001123">
    <property type="entry name" value="LeuE-type"/>
</dbReference>
<evidence type="ECO:0000256" key="4">
    <source>
        <dbReference type="ARBA" id="ARBA00022989"/>
    </source>
</evidence>
<dbReference type="PANTHER" id="PTHR30086:SF20">
    <property type="entry name" value="ARGININE EXPORTER PROTEIN ARGO-RELATED"/>
    <property type="match status" value="1"/>
</dbReference>
<feature type="transmembrane region" description="Helical" evidence="6">
    <location>
        <begin position="6"/>
        <end position="26"/>
    </location>
</feature>
<reference evidence="7 8" key="1">
    <citation type="submission" date="2024-06" db="EMBL/GenBank/DDBJ databases">
        <title>The Natural Products Discovery Center: Release of the First 8490 Sequenced Strains for Exploring Actinobacteria Biosynthetic Diversity.</title>
        <authorList>
            <person name="Kalkreuter E."/>
            <person name="Kautsar S.A."/>
            <person name="Yang D."/>
            <person name="Bader C.D."/>
            <person name="Teijaro C.N."/>
            <person name="Fluegel L."/>
            <person name="Davis C.M."/>
            <person name="Simpson J.R."/>
            <person name="Lauterbach L."/>
            <person name="Steele A.D."/>
            <person name="Gui C."/>
            <person name="Meng S."/>
            <person name="Li G."/>
            <person name="Viehrig K."/>
            <person name="Ye F."/>
            <person name="Su P."/>
            <person name="Kiefer A.F."/>
            <person name="Nichols A."/>
            <person name="Cepeda A.J."/>
            <person name="Yan W."/>
            <person name="Fan B."/>
            <person name="Jiang Y."/>
            <person name="Adhikari A."/>
            <person name="Zheng C.-J."/>
            <person name="Schuster L."/>
            <person name="Cowan T.M."/>
            <person name="Smanski M.J."/>
            <person name="Chevrette M.G."/>
            <person name="De Carvalho L.P.S."/>
            <person name="Shen B."/>
        </authorList>
    </citation>
    <scope>NUCLEOTIDE SEQUENCE [LARGE SCALE GENOMIC DNA]</scope>
    <source>
        <strain evidence="7 8">NPDC019708</strain>
    </source>
</reference>
<dbReference type="PANTHER" id="PTHR30086">
    <property type="entry name" value="ARGININE EXPORTER PROTEIN ARGO"/>
    <property type="match status" value="1"/>
</dbReference>
<sequence>MPTPHWQPFLLAAPLIAFTPGANQLLSLRNAVQQGAVDALVAVSGRLSAFLLLVLATAVGLGELLITSEPVFTAVKWCGVAYLLYLGVSMLYRSRPAGAPEASGSPPPDVSSLRRTRRRLTRQEFTVALTNPKALLLSAALLPQFVDHAAGAVPAQLIALGLGYLVIEFVAATVYAGVGGALNSFDMPPRTRRYLDRGTGVTMLAVAGGLAFARR</sequence>
<organism evidence="7 8">
    <name type="scientific">Nocardia rhamnosiphila</name>
    <dbReference type="NCBI Taxonomy" id="426716"/>
    <lineage>
        <taxon>Bacteria</taxon>
        <taxon>Bacillati</taxon>
        <taxon>Actinomycetota</taxon>
        <taxon>Actinomycetes</taxon>
        <taxon>Mycobacteriales</taxon>
        <taxon>Nocardiaceae</taxon>
        <taxon>Nocardia</taxon>
    </lineage>
</organism>
<dbReference type="EMBL" id="JBEYBF010000004">
    <property type="protein sequence ID" value="MEU1952062.1"/>
    <property type="molecule type" value="Genomic_DNA"/>
</dbReference>
<comment type="caution">
    <text evidence="7">The sequence shown here is derived from an EMBL/GenBank/DDBJ whole genome shotgun (WGS) entry which is preliminary data.</text>
</comment>
<keyword evidence="4 6" id="KW-1133">Transmembrane helix</keyword>
<feature type="transmembrane region" description="Helical" evidence="6">
    <location>
        <begin position="74"/>
        <end position="92"/>
    </location>
</feature>
<name>A0ABV2WME5_9NOCA</name>
<evidence type="ECO:0000256" key="1">
    <source>
        <dbReference type="ARBA" id="ARBA00004651"/>
    </source>
</evidence>
<feature type="transmembrane region" description="Helical" evidence="6">
    <location>
        <begin position="158"/>
        <end position="182"/>
    </location>
</feature>